<evidence type="ECO:0000256" key="1">
    <source>
        <dbReference type="SAM" id="MobiDB-lite"/>
    </source>
</evidence>
<feature type="compositionally biased region" description="Basic residues" evidence="1">
    <location>
        <begin position="27"/>
        <end position="38"/>
    </location>
</feature>
<proteinExistence type="predicted"/>
<evidence type="ECO:0000313" key="2">
    <source>
        <dbReference type="EMBL" id="JAD61824.1"/>
    </source>
</evidence>
<reference evidence="2" key="1">
    <citation type="submission" date="2014-09" db="EMBL/GenBank/DDBJ databases">
        <authorList>
            <person name="Magalhaes I.L.F."/>
            <person name="Oliveira U."/>
            <person name="Santos F.R."/>
            <person name="Vidigal T.H.D.A."/>
            <person name="Brescovit A.D."/>
            <person name="Santos A.J."/>
        </authorList>
    </citation>
    <scope>NUCLEOTIDE SEQUENCE</scope>
    <source>
        <tissue evidence="2">Shoot tissue taken approximately 20 cm above the soil surface</tissue>
    </source>
</reference>
<dbReference type="AlphaFoldDB" id="A0A0A9BCV9"/>
<accession>A0A0A9BCV9</accession>
<name>A0A0A9BCV9_ARUDO</name>
<protein>
    <submittedName>
        <fullName evidence="2">Uncharacterized protein</fullName>
    </submittedName>
</protein>
<reference evidence="2" key="2">
    <citation type="journal article" date="2015" name="Data Brief">
        <title>Shoot transcriptome of the giant reed, Arundo donax.</title>
        <authorList>
            <person name="Barrero R.A."/>
            <person name="Guerrero F.D."/>
            <person name="Moolhuijzen P."/>
            <person name="Goolsby J.A."/>
            <person name="Tidwell J."/>
            <person name="Bellgard S.E."/>
            <person name="Bellgard M.I."/>
        </authorList>
    </citation>
    <scope>NUCLEOTIDE SEQUENCE</scope>
    <source>
        <tissue evidence="2">Shoot tissue taken approximately 20 cm above the soil surface</tissue>
    </source>
</reference>
<organism evidence="2">
    <name type="scientific">Arundo donax</name>
    <name type="common">Giant reed</name>
    <name type="synonym">Donax arundinaceus</name>
    <dbReference type="NCBI Taxonomy" id="35708"/>
    <lineage>
        <taxon>Eukaryota</taxon>
        <taxon>Viridiplantae</taxon>
        <taxon>Streptophyta</taxon>
        <taxon>Embryophyta</taxon>
        <taxon>Tracheophyta</taxon>
        <taxon>Spermatophyta</taxon>
        <taxon>Magnoliopsida</taxon>
        <taxon>Liliopsida</taxon>
        <taxon>Poales</taxon>
        <taxon>Poaceae</taxon>
        <taxon>PACMAD clade</taxon>
        <taxon>Arundinoideae</taxon>
        <taxon>Arundineae</taxon>
        <taxon>Arundo</taxon>
    </lineage>
</organism>
<feature type="compositionally biased region" description="Basic and acidic residues" evidence="1">
    <location>
        <begin position="1"/>
        <end position="19"/>
    </location>
</feature>
<feature type="region of interest" description="Disordered" evidence="1">
    <location>
        <begin position="1"/>
        <end position="44"/>
    </location>
</feature>
<sequence>MWADGRSSRGGEEVRRGDVAGRWGQAGRRKRRRRRWSRRPVEWE</sequence>
<dbReference type="EMBL" id="GBRH01236071">
    <property type="protein sequence ID" value="JAD61824.1"/>
    <property type="molecule type" value="Transcribed_RNA"/>
</dbReference>